<keyword evidence="1" id="KW-0812">Transmembrane</keyword>
<feature type="transmembrane region" description="Helical" evidence="1">
    <location>
        <begin position="12"/>
        <end position="30"/>
    </location>
</feature>
<dbReference type="PROSITE" id="PS51257">
    <property type="entry name" value="PROKAR_LIPOPROTEIN"/>
    <property type="match status" value="1"/>
</dbReference>
<name>A0A1T5D0U0_9FIRM</name>
<evidence type="ECO:0000313" key="3">
    <source>
        <dbReference type="EMBL" id="SKB65332.1"/>
    </source>
</evidence>
<gene>
    <name evidence="3" type="ORF">SAMN02745120_2529</name>
</gene>
<dbReference type="GO" id="GO:0080120">
    <property type="term" value="P:CAAX-box protein maturation"/>
    <property type="evidence" value="ECO:0007669"/>
    <property type="project" value="UniProtKB-ARBA"/>
</dbReference>
<feature type="transmembrane region" description="Helical" evidence="1">
    <location>
        <begin position="91"/>
        <end position="110"/>
    </location>
</feature>
<keyword evidence="3" id="KW-0645">Protease</keyword>
<sequence length="309" mass="34485">MNKTKEFLKNHVIITAMISCIAFLAIYFSVEKLMPSEKALELYLNGNPTLNLLISDAKRIAAIGLFTFPMMIYLGTFEISGIKTTKGLKKGLILGLGVILLSWGIVAYSMMDTLKISIEAGVFSWSDWSFKGIGLALLVSLTCLMIGVFEETLCRGVIFLNMLEKWGNSRKGLYKAVIISALPFGLFHLINLTSATYGADKWAIVFQVIYATAFGIFSAVLYLRCKNIWALILVHAIIDFAQLSFYIFIPSDIIYEMDKLTVMTQSNFISQSIQYVLFTLGLLASAYIMMRKVKVKRLNEASYNANIAG</sequence>
<dbReference type="InterPro" id="IPR052710">
    <property type="entry name" value="CAAX_protease"/>
</dbReference>
<feature type="transmembrane region" description="Helical" evidence="1">
    <location>
        <begin position="60"/>
        <end position="79"/>
    </location>
</feature>
<feature type="transmembrane region" description="Helical" evidence="1">
    <location>
        <begin position="130"/>
        <end position="151"/>
    </location>
</feature>
<keyword evidence="1" id="KW-0472">Membrane</keyword>
<feature type="transmembrane region" description="Helical" evidence="1">
    <location>
        <begin position="172"/>
        <end position="190"/>
    </location>
</feature>
<dbReference type="Proteomes" id="UP000243406">
    <property type="component" value="Unassembled WGS sequence"/>
</dbReference>
<organism evidence="3 4">
    <name type="scientific">Acetoanaerobium noterae</name>
    <dbReference type="NCBI Taxonomy" id="745369"/>
    <lineage>
        <taxon>Bacteria</taxon>
        <taxon>Bacillati</taxon>
        <taxon>Bacillota</taxon>
        <taxon>Clostridia</taxon>
        <taxon>Peptostreptococcales</taxon>
        <taxon>Filifactoraceae</taxon>
        <taxon>Acetoanaerobium</taxon>
    </lineage>
</organism>
<dbReference type="OrthoDB" id="2003211at2"/>
<protein>
    <submittedName>
        <fullName evidence="3">CAAX protease self-immunity</fullName>
    </submittedName>
</protein>
<keyword evidence="3" id="KW-0378">Hydrolase</keyword>
<feature type="transmembrane region" description="Helical" evidence="1">
    <location>
        <begin position="202"/>
        <end position="223"/>
    </location>
</feature>
<keyword evidence="4" id="KW-1185">Reference proteome</keyword>
<keyword evidence="1" id="KW-1133">Transmembrane helix</keyword>
<proteinExistence type="predicted"/>
<dbReference type="Pfam" id="PF02517">
    <property type="entry name" value="Rce1-like"/>
    <property type="match status" value="1"/>
</dbReference>
<evidence type="ECO:0000256" key="1">
    <source>
        <dbReference type="SAM" id="Phobius"/>
    </source>
</evidence>
<dbReference type="InterPro" id="IPR003675">
    <property type="entry name" value="Rce1/LyrA-like_dom"/>
</dbReference>
<reference evidence="4" key="1">
    <citation type="submission" date="2017-02" db="EMBL/GenBank/DDBJ databases">
        <authorList>
            <person name="Varghese N."/>
            <person name="Submissions S."/>
        </authorList>
    </citation>
    <scope>NUCLEOTIDE SEQUENCE [LARGE SCALE GENOMIC DNA]</scope>
    <source>
        <strain evidence="4">ATCC 35199</strain>
    </source>
</reference>
<feature type="transmembrane region" description="Helical" evidence="1">
    <location>
        <begin position="228"/>
        <end position="249"/>
    </location>
</feature>
<dbReference type="RefSeq" id="WP_079590298.1">
    <property type="nucleotide sequence ID" value="NZ_FUYN01000006.1"/>
</dbReference>
<dbReference type="GO" id="GO:0006508">
    <property type="term" value="P:proteolysis"/>
    <property type="evidence" value="ECO:0007669"/>
    <property type="project" value="UniProtKB-KW"/>
</dbReference>
<feature type="domain" description="CAAX prenyl protease 2/Lysostaphin resistance protein A-like" evidence="2">
    <location>
        <begin position="135"/>
        <end position="240"/>
    </location>
</feature>
<dbReference type="PANTHER" id="PTHR36435">
    <property type="entry name" value="SLR1288 PROTEIN"/>
    <property type="match status" value="1"/>
</dbReference>
<dbReference type="AlphaFoldDB" id="A0A1T5D0U0"/>
<dbReference type="EMBL" id="FUYN01000006">
    <property type="protein sequence ID" value="SKB65332.1"/>
    <property type="molecule type" value="Genomic_DNA"/>
</dbReference>
<accession>A0A1T5D0U0</accession>
<evidence type="ECO:0000259" key="2">
    <source>
        <dbReference type="Pfam" id="PF02517"/>
    </source>
</evidence>
<dbReference type="PANTHER" id="PTHR36435:SF1">
    <property type="entry name" value="CAAX AMINO TERMINAL PROTEASE FAMILY PROTEIN"/>
    <property type="match status" value="1"/>
</dbReference>
<dbReference type="GO" id="GO:0004175">
    <property type="term" value="F:endopeptidase activity"/>
    <property type="evidence" value="ECO:0007669"/>
    <property type="project" value="UniProtKB-ARBA"/>
</dbReference>
<evidence type="ECO:0000313" key="4">
    <source>
        <dbReference type="Proteomes" id="UP000243406"/>
    </source>
</evidence>
<feature type="transmembrane region" description="Helical" evidence="1">
    <location>
        <begin position="269"/>
        <end position="289"/>
    </location>
</feature>